<evidence type="ECO:0000256" key="1">
    <source>
        <dbReference type="ARBA" id="ARBA00023015"/>
    </source>
</evidence>
<keyword evidence="2 4" id="KW-0238">DNA-binding</keyword>
<dbReference type="PROSITE" id="PS50118">
    <property type="entry name" value="HMG_BOX_2"/>
    <property type="match status" value="1"/>
</dbReference>
<feature type="compositionally biased region" description="Basic and acidic residues" evidence="5">
    <location>
        <begin position="231"/>
        <end position="240"/>
    </location>
</feature>
<feature type="DNA-binding region" description="HMG box" evidence="4">
    <location>
        <begin position="99"/>
        <end position="167"/>
    </location>
</feature>
<dbReference type="Proteomes" id="UP000829364">
    <property type="component" value="Chromosome 5"/>
</dbReference>
<dbReference type="AlphaFoldDB" id="A0A9Q8VCM0"/>
<keyword evidence="4" id="KW-0539">Nucleus</keyword>
<dbReference type="GO" id="GO:0030154">
    <property type="term" value="P:cell differentiation"/>
    <property type="evidence" value="ECO:0007669"/>
    <property type="project" value="TreeGrafter"/>
</dbReference>
<dbReference type="PANTHER" id="PTHR10270">
    <property type="entry name" value="SOX TRANSCRIPTION FACTOR"/>
    <property type="match status" value="1"/>
</dbReference>
<dbReference type="EMBL" id="CP086358">
    <property type="protein sequence ID" value="UNI20014.1"/>
    <property type="molecule type" value="Genomic_DNA"/>
</dbReference>
<feature type="compositionally biased region" description="Basic and acidic residues" evidence="5">
    <location>
        <begin position="348"/>
        <end position="364"/>
    </location>
</feature>
<evidence type="ECO:0000313" key="7">
    <source>
        <dbReference type="EMBL" id="UNI20014.1"/>
    </source>
</evidence>
<dbReference type="InterPro" id="IPR009071">
    <property type="entry name" value="HMG_box_dom"/>
</dbReference>
<dbReference type="CDD" id="cd01389">
    <property type="entry name" value="HMG-box_ROX1-like"/>
    <property type="match status" value="1"/>
</dbReference>
<evidence type="ECO:0000256" key="2">
    <source>
        <dbReference type="ARBA" id="ARBA00023125"/>
    </source>
</evidence>
<feature type="domain" description="HMG box" evidence="6">
    <location>
        <begin position="99"/>
        <end position="167"/>
    </location>
</feature>
<dbReference type="OrthoDB" id="6247875at2759"/>
<sequence length="695" mass="75819">MTQVLALAARHMEAIGAPVRRHVDLGQQYKQPAGIAAAADGGHSPSPLRSASSRKRASTIHAVDADRGMQESPSASGAGAQRQDTARDLICLCTPAPKIPRPRNAFILYRQHHQAQVTADNPKLSNPDISKIIGEKWKNEDEEVKQTWKNLAEEEKQRHQTQYPNYRYQPRRGNKPQAGWGTTSPTEEPGRCPKCHGRAAATPQTPSTPFALSPAAKMGAGSQGRPSLQRADTDRSRRSSFEQSPTSALPFPTKLPSVRDVENGEPTSPGMKRRRANDAGGYHPINGSLSGYVSRKPGEVAVARTDGPPQTPAHAYVRTSLPELGNLPRSQSGPMPPPFRPSPSTSWLEKDPSNRRHSGFDESLRLPPLQSSVPPSPSRMPSLDTRRVSLPMAGVMESPPRESRGLCSSSLEGSIKAIPLSRKLSVLASICRTAPPLAREAGPGVTRGAFIAVEGSNARLLREVGAAIEKTLVACGDIDLKVWKDESPQHESVMQASSLSRAGSKFGDSFEPYFDVVSSWQKKSKQIGRHITGKTALIPSAEDQRADGERVVAQARSTEACTPPEDDKGPGLTVKMPVALARDGFSLTVSDRYACTMPIQDSYSPLDHWQWMASLWRGTVCPDLVVHVMPAEDDEAGSRRVVELSRRLGSILVKLPSNKEMDEGTERRIAFEVMEWMREGSFRETLPQGWRSDTL</sequence>
<keyword evidence="1" id="KW-0805">Transcription regulation</keyword>
<organism evidence="7 8">
    <name type="scientific">Purpureocillium takamizusanense</name>
    <dbReference type="NCBI Taxonomy" id="2060973"/>
    <lineage>
        <taxon>Eukaryota</taxon>
        <taxon>Fungi</taxon>
        <taxon>Dikarya</taxon>
        <taxon>Ascomycota</taxon>
        <taxon>Pezizomycotina</taxon>
        <taxon>Sordariomycetes</taxon>
        <taxon>Hypocreomycetidae</taxon>
        <taxon>Hypocreales</taxon>
        <taxon>Ophiocordycipitaceae</taxon>
        <taxon>Purpureocillium</taxon>
    </lineage>
</organism>
<feature type="region of interest" description="Disordered" evidence="5">
    <location>
        <begin position="152"/>
        <end position="293"/>
    </location>
</feature>
<evidence type="ECO:0000256" key="4">
    <source>
        <dbReference type="PROSITE-ProRule" id="PRU00267"/>
    </source>
</evidence>
<dbReference type="Pfam" id="PF00505">
    <property type="entry name" value="HMG_box"/>
    <property type="match status" value="1"/>
</dbReference>
<dbReference type="GeneID" id="72068099"/>
<dbReference type="RefSeq" id="XP_047843495.1">
    <property type="nucleotide sequence ID" value="XM_047987510.1"/>
</dbReference>
<evidence type="ECO:0000313" key="8">
    <source>
        <dbReference type="Proteomes" id="UP000829364"/>
    </source>
</evidence>
<dbReference type="SMART" id="SM00398">
    <property type="entry name" value="HMG"/>
    <property type="match status" value="1"/>
</dbReference>
<dbReference type="PANTHER" id="PTHR10270:SF161">
    <property type="entry name" value="SEX-DETERMINING REGION Y PROTEIN"/>
    <property type="match status" value="1"/>
</dbReference>
<dbReference type="InterPro" id="IPR036910">
    <property type="entry name" value="HMG_box_dom_sf"/>
</dbReference>
<dbReference type="KEGG" id="ptkz:JDV02_006150"/>
<evidence type="ECO:0000259" key="6">
    <source>
        <dbReference type="PROSITE" id="PS50118"/>
    </source>
</evidence>
<keyword evidence="8" id="KW-1185">Reference proteome</keyword>
<dbReference type="Gene3D" id="1.10.30.10">
    <property type="entry name" value="High mobility group box domain"/>
    <property type="match status" value="1"/>
</dbReference>
<feature type="region of interest" description="Disordered" evidence="5">
    <location>
        <begin position="323"/>
        <end position="384"/>
    </location>
</feature>
<dbReference type="GO" id="GO:0000122">
    <property type="term" value="P:negative regulation of transcription by RNA polymerase II"/>
    <property type="evidence" value="ECO:0007669"/>
    <property type="project" value="TreeGrafter"/>
</dbReference>
<reference evidence="7" key="1">
    <citation type="submission" date="2021-11" db="EMBL/GenBank/DDBJ databases">
        <title>Purpureocillium_takamizusanense_genome.</title>
        <authorList>
            <person name="Nguyen N.-H."/>
        </authorList>
    </citation>
    <scope>NUCLEOTIDE SEQUENCE</scope>
    <source>
        <strain evidence="7">PT3</strain>
    </source>
</reference>
<dbReference type="GO" id="GO:0000978">
    <property type="term" value="F:RNA polymerase II cis-regulatory region sequence-specific DNA binding"/>
    <property type="evidence" value="ECO:0007669"/>
    <property type="project" value="TreeGrafter"/>
</dbReference>
<accession>A0A9Q8VCM0</accession>
<keyword evidence="3" id="KW-0804">Transcription</keyword>
<evidence type="ECO:0000256" key="3">
    <source>
        <dbReference type="ARBA" id="ARBA00023163"/>
    </source>
</evidence>
<name>A0A9Q8VCM0_9HYPO</name>
<dbReference type="FunFam" id="1.10.30.10:FF:000041">
    <property type="entry name" value="HMG box family protein"/>
    <property type="match status" value="1"/>
</dbReference>
<evidence type="ECO:0000256" key="5">
    <source>
        <dbReference type="SAM" id="MobiDB-lite"/>
    </source>
</evidence>
<dbReference type="SUPFAM" id="SSF47095">
    <property type="entry name" value="HMG-box"/>
    <property type="match status" value="1"/>
</dbReference>
<feature type="region of interest" description="Disordered" evidence="5">
    <location>
        <begin position="34"/>
        <end position="82"/>
    </location>
</feature>
<proteinExistence type="predicted"/>
<dbReference type="InterPro" id="IPR050140">
    <property type="entry name" value="SRY-related_HMG-box_TF-like"/>
</dbReference>
<gene>
    <name evidence="7" type="primary">RFG1</name>
    <name evidence="7" type="ORF">JDV02_006150</name>
</gene>
<dbReference type="GO" id="GO:0005634">
    <property type="term" value="C:nucleus"/>
    <property type="evidence" value="ECO:0007669"/>
    <property type="project" value="UniProtKB-UniRule"/>
</dbReference>
<protein>
    <submittedName>
        <fullName evidence="7">Slightly ste11-like protein</fullName>
    </submittedName>
</protein>
<dbReference type="GO" id="GO:0001228">
    <property type="term" value="F:DNA-binding transcription activator activity, RNA polymerase II-specific"/>
    <property type="evidence" value="ECO:0007669"/>
    <property type="project" value="TreeGrafter"/>
</dbReference>